<dbReference type="InterPro" id="IPR048136">
    <property type="entry name" value="STM3941-like"/>
</dbReference>
<accession>A0A5B8VZ43</accession>
<reference evidence="2 3" key="1">
    <citation type="journal article" date="2013" name="J. Microbiol.">
        <title>Mucilaginibacter ginsenosidivorax sp. nov., with ginsenoside converting activity isolated from sediment.</title>
        <authorList>
            <person name="Kim J.K."/>
            <person name="Choi T.E."/>
            <person name="Liu Q.M."/>
            <person name="Park H.Y."/>
            <person name="Yi T.H."/>
            <person name="Yoon M.H."/>
            <person name="Kim S.C."/>
            <person name="Im W.T."/>
        </authorList>
    </citation>
    <scope>NUCLEOTIDE SEQUENCE [LARGE SCALE GENOMIC DNA]</scope>
    <source>
        <strain evidence="2 3">KHI28</strain>
    </source>
</reference>
<dbReference type="EMBL" id="CP042437">
    <property type="protein sequence ID" value="QEC76744.1"/>
    <property type="molecule type" value="Genomic_DNA"/>
</dbReference>
<evidence type="ECO:0000313" key="3">
    <source>
        <dbReference type="Proteomes" id="UP000321362"/>
    </source>
</evidence>
<dbReference type="RefSeq" id="WP_147053913.1">
    <property type="nucleotide sequence ID" value="NZ_CP042437.1"/>
</dbReference>
<dbReference type="KEGG" id="mgk:FSB76_12585"/>
<keyword evidence="1" id="KW-1133">Transmembrane helix</keyword>
<dbReference type="OrthoDB" id="6028159at2"/>
<dbReference type="Proteomes" id="UP000321362">
    <property type="component" value="Chromosome"/>
</dbReference>
<organism evidence="2 3">
    <name type="scientific">Mucilaginibacter ginsenosidivorax</name>
    <dbReference type="NCBI Taxonomy" id="862126"/>
    <lineage>
        <taxon>Bacteria</taxon>
        <taxon>Pseudomonadati</taxon>
        <taxon>Bacteroidota</taxon>
        <taxon>Sphingobacteriia</taxon>
        <taxon>Sphingobacteriales</taxon>
        <taxon>Sphingobacteriaceae</taxon>
        <taxon>Mucilaginibacter</taxon>
    </lineage>
</organism>
<dbReference type="AlphaFoldDB" id="A0A5B8VZ43"/>
<keyword evidence="1" id="KW-0812">Transmembrane</keyword>
<feature type="transmembrane region" description="Helical" evidence="1">
    <location>
        <begin position="32"/>
        <end position="52"/>
    </location>
</feature>
<name>A0A5B8VZ43_9SPHI</name>
<protein>
    <submittedName>
        <fullName evidence="2">Uncharacterized protein</fullName>
    </submittedName>
</protein>
<proteinExistence type="predicted"/>
<dbReference type="NCBIfam" id="NF041635">
    <property type="entry name" value="STM3941_fam"/>
    <property type="match status" value="1"/>
</dbReference>
<evidence type="ECO:0000313" key="2">
    <source>
        <dbReference type="EMBL" id="QEC76744.1"/>
    </source>
</evidence>
<sequence>MLFGILGSLAFVLGSIWIYSIADTQTDWPPFVLKVVSIMGLLFFGLAIIMGLKKLIDKYPGLIINDHGILNASGFGKPQFIPWENVTSVRSIETEHSKLIQVFINNAEEVISKQSRWKQKLMRMSQSRYGTPISINCVILKIDPGSLLLLLIKRQSAVNAFTSPA</sequence>
<evidence type="ECO:0000256" key="1">
    <source>
        <dbReference type="SAM" id="Phobius"/>
    </source>
</evidence>
<keyword evidence="1" id="KW-0472">Membrane</keyword>
<keyword evidence="3" id="KW-1185">Reference proteome</keyword>
<gene>
    <name evidence="2" type="ORF">FSB76_12585</name>
</gene>